<dbReference type="AlphaFoldDB" id="A0A1H7XTF0"/>
<evidence type="ECO:0000313" key="3">
    <source>
        <dbReference type="Proteomes" id="UP000198548"/>
    </source>
</evidence>
<dbReference type="Proteomes" id="UP000198548">
    <property type="component" value="Unassembled WGS sequence"/>
</dbReference>
<dbReference type="EMBL" id="FOBL01000063">
    <property type="protein sequence ID" value="SEM37011.1"/>
    <property type="molecule type" value="Genomic_DNA"/>
</dbReference>
<protein>
    <submittedName>
        <fullName evidence="2">Uncharacterized protein</fullName>
    </submittedName>
</protein>
<keyword evidence="1" id="KW-0812">Transmembrane</keyword>
<dbReference type="RefSeq" id="WP_091490315.1">
    <property type="nucleotide sequence ID" value="NZ_BJUX01000054.1"/>
</dbReference>
<keyword evidence="1" id="KW-1133">Transmembrane helix</keyword>
<name>A0A1H7XTF0_9LACT</name>
<feature type="transmembrane region" description="Helical" evidence="1">
    <location>
        <begin position="7"/>
        <end position="24"/>
    </location>
</feature>
<keyword evidence="1" id="KW-0472">Membrane</keyword>
<accession>A0A1H7XTF0</accession>
<gene>
    <name evidence="2" type="ORF">SAMN04488100_1636</name>
</gene>
<sequence>MMTEKHGKFFIIMGILIFLLSLYVVTKDPIIGGVGVLIGLWNMLMGYRTSKGKTFFTPKDE</sequence>
<feature type="transmembrane region" description="Helical" evidence="1">
    <location>
        <begin position="30"/>
        <end position="47"/>
    </location>
</feature>
<organism evidence="2 3">
    <name type="scientific">Alkalibacterium putridalgicola</name>
    <dbReference type="NCBI Taxonomy" id="426703"/>
    <lineage>
        <taxon>Bacteria</taxon>
        <taxon>Bacillati</taxon>
        <taxon>Bacillota</taxon>
        <taxon>Bacilli</taxon>
        <taxon>Lactobacillales</taxon>
        <taxon>Carnobacteriaceae</taxon>
        <taxon>Alkalibacterium</taxon>
    </lineage>
</organism>
<evidence type="ECO:0000313" key="2">
    <source>
        <dbReference type="EMBL" id="SEM37011.1"/>
    </source>
</evidence>
<proteinExistence type="predicted"/>
<reference evidence="2 3" key="1">
    <citation type="submission" date="2016-10" db="EMBL/GenBank/DDBJ databases">
        <authorList>
            <person name="de Groot N.N."/>
        </authorList>
    </citation>
    <scope>NUCLEOTIDE SEQUENCE [LARGE SCALE GENOMIC DNA]</scope>
    <source>
        <strain evidence="2 3">DSM 19182</strain>
    </source>
</reference>
<evidence type="ECO:0000256" key="1">
    <source>
        <dbReference type="SAM" id="Phobius"/>
    </source>
</evidence>